<keyword evidence="11" id="KW-1185">Reference proteome</keyword>
<evidence type="ECO:0000256" key="7">
    <source>
        <dbReference type="ARBA" id="ARBA00022699"/>
    </source>
</evidence>
<protein>
    <submittedName>
        <fullName evidence="10">Uncharacterized protein</fullName>
    </submittedName>
</protein>
<evidence type="ECO:0000256" key="2">
    <source>
        <dbReference type="ARBA" id="ARBA00004613"/>
    </source>
</evidence>
<evidence type="ECO:0000256" key="4">
    <source>
        <dbReference type="ARBA" id="ARBA00022525"/>
    </source>
</evidence>
<evidence type="ECO:0000313" key="11">
    <source>
        <dbReference type="Proteomes" id="UP000827092"/>
    </source>
</evidence>
<evidence type="ECO:0000256" key="5">
    <source>
        <dbReference type="ARBA" id="ARBA00022537"/>
    </source>
</evidence>
<comment type="caution">
    <text evidence="10">The sequence shown here is derived from an EMBL/GenBank/DDBJ whole genome shotgun (WGS) entry which is preliminary data.</text>
</comment>
<dbReference type="Proteomes" id="UP000827092">
    <property type="component" value="Unassembled WGS sequence"/>
</dbReference>
<keyword evidence="3" id="KW-0268">Exocytosis</keyword>
<proteinExistence type="predicted"/>
<evidence type="ECO:0000256" key="1">
    <source>
        <dbReference type="ARBA" id="ARBA00004175"/>
    </source>
</evidence>
<dbReference type="AlphaFoldDB" id="A0AAV6ULB6"/>
<keyword evidence="4" id="KW-0964">Secreted</keyword>
<evidence type="ECO:0000256" key="3">
    <source>
        <dbReference type="ARBA" id="ARBA00022483"/>
    </source>
</evidence>
<dbReference type="EMBL" id="JAFNEN010000349">
    <property type="protein sequence ID" value="KAG8185022.1"/>
    <property type="molecule type" value="Genomic_DNA"/>
</dbReference>
<reference evidence="10 11" key="1">
    <citation type="journal article" date="2022" name="Nat. Ecol. Evol.">
        <title>A masculinizing supergene underlies an exaggerated male reproductive morph in a spider.</title>
        <authorList>
            <person name="Hendrickx F."/>
            <person name="De Corte Z."/>
            <person name="Sonet G."/>
            <person name="Van Belleghem S.M."/>
            <person name="Kostlbacher S."/>
            <person name="Vangestel C."/>
        </authorList>
    </citation>
    <scope>NUCLEOTIDE SEQUENCE [LARGE SCALE GENOMIC DNA]</scope>
    <source>
        <strain evidence="10">W744_W776</strain>
    </source>
</reference>
<keyword evidence="9" id="KW-1053">Target membrane</keyword>
<keyword evidence="8" id="KW-0638">Presynaptic neurotoxin</keyword>
<dbReference type="GO" id="GO:0044231">
    <property type="term" value="C:host cell presynaptic membrane"/>
    <property type="evidence" value="ECO:0007669"/>
    <property type="project" value="UniProtKB-KW"/>
</dbReference>
<organism evidence="10 11">
    <name type="scientific">Oedothorax gibbosus</name>
    <dbReference type="NCBI Taxonomy" id="931172"/>
    <lineage>
        <taxon>Eukaryota</taxon>
        <taxon>Metazoa</taxon>
        <taxon>Ecdysozoa</taxon>
        <taxon>Arthropoda</taxon>
        <taxon>Chelicerata</taxon>
        <taxon>Arachnida</taxon>
        <taxon>Araneae</taxon>
        <taxon>Araneomorphae</taxon>
        <taxon>Entelegynae</taxon>
        <taxon>Araneoidea</taxon>
        <taxon>Linyphiidae</taxon>
        <taxon>Erigoninae</taxon>
        <taxon>Oedothorax</taxon>
    </lineage>
</organism>
<evidence type="ECO:0000256" key="9">
    <source>
        <dbReference type="ARBA" id="ARBA00023298"/>
    </source>
</evidence>
<dbReference type="GO" id="GO:0044218">
    <property type="term" value="C:other organism cell membrane"/>
    <property type="evidence" value="ECO:0007669"/>
    <property type="project" value="UniProtKB-KW"/>
</dbReference>
<accession>A0AAV6ULB6</accession>
<evidence type="ECO:0000313" key="10">
    <source>
        <dbReference type="EMBL" id="KAG8185022.1"/>
    </source>
</evidence>
<comment type="subcellular location">
    <subcellularLocation>
        <location evidence="2">Secreted</location>
    </subcellularLocation>
    <subcellularLocation>
        <location evidence="1">Target cell membrane</location>
    </subcellularLocation>
</comment>
<dbReference type="InterPro" id="IPR036770">
    <property type="entry name" value="Ankyrin_rpt-contain_sf"/>
</dbReference>
<sequence>MTNSERDRFHRAARDGFLDLLRDATRKDCNSVDEDGMTPTLWAAYYGNLDALRLIVGRGFSEDLEMREKESKCHHSIFLQELNTRIIDLLERLSRKSRCAVFA</sequence>
<keyword evidence="9" id="KW-0472">Membrane</keyword>
<keyword evidence="7" id="KW-0528">Neurotoxin</keyword>
<gene>
    <name evidence="10" type="ORF">JTE90_017046</name>
</gene>
<dbReference type="Pfam" id="PF13637">
    <property type="entry name" value="Ank_4"/>
    <property type="match status" value="1"/>
</dbReference>
<evidence type="ECO:0000256" key="8">
    <source>
        <dbReference type="ARBA" id="ARBA00023028"/>
    </source>
</evidence>
<dbReference type="InterPro" id="IPR002110">
    <property type="entry name" value="Ankyrin_rpt"/>
</dbReference>
<keyword evidence="6" id="KW-0800">Toxin</keyword>
<dbReference type="SUPFAM" id="SSF48403">
    <property type="entry name" value="Ankyrin repeat"/>
    <property type="match status" value="1"/>
</dbReference>
<dbReference type="GO" id="GO:0005576">
    <property type="term" value="C:extracellular region"/>
    <property type="evidence" value="ECO:0007669"/>
    <property type="project" value="UniProtKB-SubCell"/>
</dbReference>
<dbReference type="GO" id="GO:0006887">
    <property type="term" value="P:exocytosis"/>
    <property type="evidence" value="ECO:0007669"/>
    <property type="project" value="UniProtKB-KW"/>
</dbReference>
<keyword evidence="5" id="KW-1052">Target cell membrane</keyword>
<dbReference type="GO" id="GO:0090729">
    <property type="term" value="F:toxin activity"/>
    <property type="evidence" value="ECO:0007669"/>
    <property type="project" value="UniProtKB-KW"/>
</dbReference>
<name>A0AAV6ULB6_9ARAC</name>
<evidence type="ECO:0000256" key="6">
    <source>
        <dbReference type="ARBA" id="ARBA00022656"/>
    </source>
</evidence>
<dbReference type="Gene3D" id="1.25.40.20">
    <property type="entry name" value="Ankyrin repeat-containing domain"/>
    <property type="match status" value="1"/>
</dbReference>